<reference evidence="2" key="1">
    <citation type="submission" date="2020-11" db="EMBL/GenBank/DDBJ databases">
        <authorList>
            <person name="Whiteford S."/>
        </authorList>
    </citation>
    <scope>NUCLEOTIDE SEQUENCE</scope>
</reference>
<gene>
    <name evidence="2" type="ORF">PLXY2_LOCUS2638</name>
</gene>
<protein>
    <submittedName>
        <fullName evidence="2">(diamondback moth) hypothetical protein</fullName>
    </submittedName>
</protein>
<dbReference type="EMBL" id="CAJHNJ030000006">
    <property type="protein sequence ID" value="CAG9100801.1"/>
    <property type="molecule type" value="Genomic_DNA"/>
</dbReference>
<organism evidence="2 3">
    <name type="scientific">Plutella xylostella</name>
    <name type="common">Diamondback moth</name>
    <name type="synonym">Plutella maculipennis</name>
    <dbReference type="NCBI Taxonomy" id="51655"/>
    <lineage>
        <taxon>Eukaryota</taxon>
        <taxon>Metazoa</taxon>
        <taxon>Ecdysozoa</taxon>
        <taxon>Arthropoda</taxon>
        <taxon>Hexapoda</taxon>
        <taxon>Insecta</taxon>
        <taxon>Pterygota</taxon>
        <taxon>Neoptera</taxon>
        <taxon>Endopterygota</taxon>
        <taxon>Lepidoptera</taxon>
        <taxon>Glossata</taxon>
        <taxon>Ditrysia</taxon>
        <taxon>Yponomeutoidea</taxon>
        <taxon>Plutellidae</taxon>
        <taxon>Plutella</taxon>
    </lineage>
</organism>
<accession>A0A8S4DJU4</accession>
<name>A0A8S4DJU4_PLUXY</name>
<evidence type="ECO:0000313" key="3">
    <source>
        <dbReference type="Proteomes" id="UP000653454"/>
    </source>
</evidence>
<evidence type="ECO:0000256" key="1">
    <source>
        <dbReference type="SAM" id="MobiDB-lite"/>
    </source>
</evidence>
<dbReference type="AlphaFoldDB" id="A0A8S4DJU4"/>
<dbReference type="Proteomes" id="UP000653454">
    <property type="component" value="Unassembled WGS sequence"/>
</dbReference>
<comment type="caution">
    <text evidence="2">The sequence shown here is derived from an EMBL/GenBank/DDBJ whole genome shotgun (WGS) entry which is preliminary data.</text>
</comment>
<keyword evidence="3" id="KW-1185">Reference proteome</keyword>
<sequence>MLRRRGTYTVNAVLDTKPAKDKSTETTVVNKRGTVYFNSPGDNDSATMQGVAVSSSHNNAGDGSCPRITDKQMKRTHCFPRSGE</sequence>
<evidence type="ECO:0000313" key="2">
    <source>
        <dbReference type="EMBL" id="CAG9100801.1"/>
    </source>
</evidence>
<feature type="region of interest" description="Disordered" evidence="1">
    <location>
        <begin position="53"/>
        <end position="84"/>
    </location>
</feature>
<proteinExistence type="predicted"/>